<accession>A0AC61DDS4</accession>
<dbReference type="EMBL" id="PEDL01000003">
    <property type="protein sequence ID" value="PHV71419.1"/>
    <property type="molecule type" value="Genomic_DNA"/>
</dbReference>
<organism evidence="1 2">
    <name type="scientific">Sporanaerobium hydrogeniformans</name>
    <dbReference type="NCBI Taxonomy" id="3072179"/>
    <lineage>
        <taxon>Bacteria</taxon>
        <taxon>Bacillati</taxon>
        <taxon>Bacillota</taxon>
        <taxon>Clostridia</taxon>
        <taxon>Lachnospirales</taxon>
        <taxon>Lachnospiraceae</taxon>
        <taxon>Sporanaerobium</taxon>
    </lineage>
</organism>
<gene>
    <name evidence="1" type="ORF">CS063_05055</name>
</gene>
<reference evidence="1" key="1">
    <citation type="submission" date="2017-10" db="EMBL/GenBank/DDBJ databases">
        <title>Genome sequence of cellulolytic Lachnospiraceae bacterium XHS1971 isolated from hotspring sediment.</title>
        <authorList>
            <person name="Vasudevan G."/>
            <person name="Joshi A.J."/>
            <person name="Hivarkar S."/>
            <person name="Lanjekar V.B."/>
            <person name="Dhakephalkar P.K."/>
            <person name="Dagar S."/>
        </authorList>
    </citation>
    <scope>NUCLEOTIDE SEQUENCE</scope>
    <source>
        <strain evidence="1">XHS1971</strain>
    </source>
</reference>
<comment type="caution">
    <text evidence="1">The sequence shown here is derived from an EMBL/GenBank/DDBJ whole genome shotgun (WGS) entry which is preliminary data.</text>
</comment>
<evidence type="ECO:0000313" key="2">
    <source>
        <dbReference type="Proteomes" id="UP000224460"/>
    </source>
</evidence>
<sequence>MTVSNKELLRQHGIKYSQQRDIVLNLLRHLTRPASVEELYTKALPLHPTIHLSTVYRILENFEAHHLVVRNTLSEDKKNVYELYTPAHKHYMVCLKCHQCFPIPDCPCNILDEAVTKATDFEVIDHKIEILGYCATCQLRH</sequence>
<name>A0AC61DDS4_9FIRM</name>
<keyword evidence="2" id="KW-1185">Reference proteome</keyword>
<dbReference type="Proteomes" id="UP000224460">
    <property type="component" value="Unassembled WGS sequence"/>
</dbReference>
<proteinExistence type="predicted"/>
<protein>
    <submittedName>
        <fullName evidence="1">Transcriptional repressor</fullName>
    </submittedName>
</protein>
<evidence type="ECO:0000313" key="1">
    <source>
        <dbReference type="EMBL" id="PHV71419.1"/>
    </source>
</evidence>